<dbReference type="GO" id="GO:0004803">
    <property type="term" value="F:transposase activity"/>
    <property type="evidence" value="ECO:0007669"/>
    <property type="project" value="InterPro"/>
</dbReference>
<dbReference type="OrthoDB" id="9788881at2"/>
<dbReference type="PANTHER" id="PTHR34322">
    <property type="entry name" value="TRANSPOSASE, Y1_TNP DOMAIN-CONTAINING"/>
    <property type="match status" value="1"/>
</dbReference>
<evidence type="ECO:0000313" key="3">
    <source>
        <dbReference type="Proteomes" id="UP000306477"/>
    </source>
</evidence>
<reference evidence="2 3" key="1">
    <citation type="journal article" date="2019" name="Indoor Air">
        <title>Impacts of indoor surface finishes on bacterial viability.</title>
        <authorList>
            <person name="Hu J."/>
            <person name="Maamar S.B."/>
            <person name="Glawe A.J."/>
            <person name="Gottel N."/>
            <person name="Gilbert J.A."/>
            <person name="Hartmann E.M."/>
        </authorList>
    </citation>
    <scope>NUCLEOTIDE SEQUENCE [LARGE SCALE GENOMIC DNA]</scope>
    <source>
        <strain evidence="2 3">AF060A6</strain>
    </source>
</reference>
<dbReference type="SUPFAM" id="SSF143422">
    <property type="entry name" value="Transposase IS200-like"/>
    <property type="match status" value="1"/>
</dbReference>
<dbReference type="Proteomes" id="UP000306477">
    <property type="component" value="Unassembled WGS sequence"/>
</dbReference>
<evidence type="ECO:0000313" key="2">
    <source>
        <dbReference type="EMBL" id="THE09860.1"/>
    </source>
</evidence>
<protein>
    <submittedName>
        <fullName evidence="2">Transposase</fullName>
    </submittedName>
</protein>
<evidence type="ECO:0000259" key="1">
    <source>
        <dbReference type="SMART" id="SM01321"/>
    </source>
</evidence>
<dbReference type="InterPro" id="IPR002686">
    <property type="entry name" value="Transposase_17"/>
</dbReference>
<dbReference type="GO" id="GO:0006313">
    <property type="term" value="P:DNA transposition"/>
    <property type="evidence" value="ECO:0007669"/>
    <property type="project" value="InterPro"/>
</dbReference>
<proteinExistence type="predicted"/>
<organism evidence="2 3">
    <name type="scientific">Bacillus timonensis</name>
    <dbReference type="NCBI Taxonomy" id="1033734"/>
    <lineage>
        <taxon>Bacteria</taxon>
        <taxon>Bacillati</taxon>
        <taxon>Bacillota</taxon>
        <taxon>Bacilli</taxon>
        <taxon>Bacillales</taxon>
        <taxon>Bacillaceae</taxon>
        <taxon>Bacillus</taxon>
    </lineage>
</organism>
<dbReference type="SMART" id="SM01321">
    <property type="entry name" value="Y1_Tnp"/>
    <property type="match status" value="1"/>
</dbReference>
<gene>
    <name evidence="2" type="ORF">E1I69_20895</name>
</gene>
<accession>A0A4S3PK86</accession>
<dbReference type="GO" id="GO:0003677">
    <property type="term" value="F:DNA binding"/>
    <property type="evidence" value="ECO:0007669"/>
    <property type="project" value="InterPro"/>
</dbReference>
<keyword evidence="3" id="KW-1185">Reference proteome</keyword>
<dbReference type="InterPro" id="IPR036515">
    <property type="entry name" value="Transposase_17_sf"/>
</dbReference>
<dbReference type="AlphaFoldDB" id="A0A4S3PK86"/>
<feature type="domain" description="Transposase IS200-like" evidence="1">
    <location>
        <begin position="1"/>
        <end position="108"/>
    </location>
</feature>
<sequence>MILRGINRQTIFEEEEDSFKFLETLKRVKDKCDFEIYAYCLMGNHVHLLIKEGNEEIGNTIRRLGASFVYWYNLKYERNGHLFQDRFKSEVVEDLPNLLNVIRYIHQNPLKAGMADDISSYLWSSYREYIGKSRIIEKDFILKLLHTDKNKALIHFRTFHMQESQENHLEITDQQKLTDTRATEIIRNICNVEHCLDLQKISNPTTRDTHIKNLKSHGLSIRQIARLTGISRKVISKA</sequence>
<dbReference type="EMBL" id="SLUB01000061">
    <property type="protein sequence ID" value="THE09860.1"/>
    <property type="molecule type" value="Genomic_DNA"/>
</dbReference>
<dbReference type="Pfam" id="PF01797">
    <property type="entry name" value="Y1_Tnp"/>
    <property type="match status" value="1"/>
</dbReference>
<dbReference type="Gene3D" id="3.30.70.1290">
    <property type="entry name" value="Transposase IS200-like"/>
    <property type="match status" value="1"/>
</dbReference>
<comment type="caution">
    <text evidence="2">The sequence shown here is derived from an EMBL/GenBank/DDBJ whole genome shotgun (WGS) entry which is preliminary data.</text>
</comment>
<dbReference type="PANTHER" id="PTHR34322:SF2">
    <property type="entry name" value="TRANSPOSASE IS200-LIKE DOMAIN-CONTAINING PROTEIN"/>
    <property type="match status" value="1"/>
</dbReference>
<name>A0A4S3PK86_9BACI</name>